<dbReference type="GO" id="GO:0032259">
    <property type="term" value="P:methylation"/>
    <property type="evidence" value="ECO:0007669"/>
    <property type="project" value="UniProtKB-KW"/>
</dbReference>
<dbReference type="CDD" id="cd11648">
    <property type="entry name" value="RsmI"/>
    <property type="match status" value="1"/>
</dbReference>
<evidence type="ECO:0000259" key="7">
    <source>
        <dbReference type="Pfam" id="PF23016"/>
    </source>
</evidence>
<reference evidence="8 9" key="1">
    <citation type="submission" date="2020-04" db="EMBL/GenBank/DDBJ databases">
        <title>Usitatibacter rugosus gen. nov., sp. nov. and Usitatibacter palustris sp. nov., novel members of Usitatibacteraceae fam. nov. within the order Nitrosomonadales isolated from soil.</title>
        <authorList>
            <person name="Huber K.J."/>
            <person name="Neumann-Schaal M."/>
            <person name="Geppert A."/>
            <person name="Luckner M."/>
            <person name="Wanner G."/>
            <person name="Overmann J."/>
        </authorList>
    </citation>
    <scope>NUCLEOTIDE SEQUENCE [LARGE SCALE GENOMIC DNA]</scope>
    <source>
        <strain evidence="8 9">0125_3</strain>
    </source>
</reference>
<dbReference type="InterPro" id="IPR018063">
    <property type="entry name" value="SAM_MeTrfase_RsmI_CS"/>
</dbReference>
<dbReference type="PROSITE" id="PS01296">
    <property type="entry name" value="RSMI"/>
    <property type="match status" value="1"/>
</dbReference>
<dbReference type="PIRSF" id="PIRSF005917">
    <property type="entry name" value="MTase_YraL"/>
    <property type="match status" value="1"/>
</dbReference>
<name>A0A6M4GRB7_9PROT</name>
<dbReference type="NCBIfam" id="TIGR00096">
    <property type="entry name" value="16S rRNA (cytidine(1402)-2'-O)-methyltransferase"/>
    <property type="match status" value="1"/>
</dbReference>
<gene>
    <name evidence="8" type="primary">rsmI_1</name>
    <name evidence="8" type="ORF">DSM104443_00654</name>
</gene>
<keyword evidence="3 8" id="KW-0489">Methyltransferase</keyword>
<dbReference type="EMBL" id="CP053069">
    <property type="protein sequence ID" value="QJR09605.1"/>
    <property type="molecule type" value="Genomic_DNA"/>
</dbReference>
<organism evidence="8 9">
    <name type="scientific">Usitatibacter rugosus</name>
    <dbReference type="NCBI Taxonomy" id="2732067"/>
    <lineage>
        <taxon>Bacteria</taxon>
        <taxon>Pseudomonadati</taxon>
        <taxon>Pseudomonadota</taxon>
        <taxon>Betaproteobacteria</taxon>
        <taxon>Nitrosomonadales</taxon>
        <taxon>Usitatibacteraceae</taxon>
        <taxon>Usitatibacter</taxon>
    </lineage>
</organism>
<dbReference type="KEGG" id="uru:DSM104443_00654"/>
<evidence type="ECO:0000256" key="2">
    <source>
        <dbReference type="ARBA" id="ARBA00022552"/>
    </source>
</evidence>
<dbReference type="InterPro" id="IPR008189">
    <property type="entry name" value="rRNA_ssu_MeTfrase_I"/>
</dbReference>
<accession>A0A6M4GRB7</accession>
<dbReference type="Pfam" id="PF00590">
    <property type="entry name" value="TP_methylase"/>
    <property type="match status" value="1"/>
</dbReference>
<dbReference type="InterPro" id="IPR035996">
    <property type="entry name" value="4pyrrol_Methylase_sf"/>
</dbReference>
<dbReference type="EC" id="2.1.1.198" evidence="8"/>
<keyword evidence="2" id="KW-0698">rRNA processing</keyword>
<dbReference type="RefSeq" id="WP_246232488.1">
    <property type="nucleotide sequence ID" value="NZ_CP053069.1"/>
</dbReference>
<dbReference type="GO" id="GO:0008168">
    <property type="term" value="F:methyltransferase activity"/>
    <property type="evidence" value="ECO:0007669"/>
    <property type="project" value="UniProtKB-KW"/>
</dbReference>
<dbReference type="AlphaFoldDB" id="A0A6M4GRB7"/>
<feature type="domain" description="RsmI HTH" evidence="7">
    <location>
        <begin position="213"/>
        <end position="256"/>
    </location>
</feature>
<evidence type="ECO:0000313" key="9">
    <source>
        <dbReference type="Proteomes" id="UP000501534"/>
    </source>
</evidence>
<protein>
    <submittedName>
        <fullName evidence="8">Ribosomal RNA small subunit methyltransferase I</fullName>
        <ecNumber evidence="8">2.1.1.198</ecNumber>
    </submittedName>
</protein>
<dbReference type="PANTHER" id="PTHR46111:SF1">
    <property type="entry name" value="RIBOSOMAL RNA SMALL SUBUNIT METHYLTRANSFERASE I"/>
    <property type="match status" value="1"/>
</dbReference>
<dbReference type="InterPro" id="IPR014777">
    <property type="entry name" value="4pyrrole_Mease_sub1"/>
</dbReference>
<dbReference type="PANTHER" id="PTHR46111">
    <property type="entry name" value="RIBOSOMAL RNA SMALL SUBUNIT METHYLTRANSFERASE I"/>
    <property type="match status" value="1"/>
</dbReference>
<evidence type="ECO:0000256" key="1">
    <source>
        <dbReference type="ARBA" id="ARBA00022490"/>
    </source>
</evidence>
<evidence type="ECO:0000259" key="6">
    <source>
        <dbReference type="Pfam" id="PF00590"/>
    </source>
</evidence>
<evidence type="ECO:0000256" key="3">
    <source>
        <dbReference type="ARBA" id="ARBA00022603"/>
    </source>
</evidence>
<keyword evidence="9" id="KW-1185">Reference proteome</keyword>
<evidence type="ECO:0000313" key="8">
    <source>
        <dbReference type="EMBL" id="QJR09605.1"/>
    </source>
</evidence>
<dbReference type="GO" id="GO:0006364">
    <property type="term" value="P:rRNA processing"/>
    <property type="evidence" value="ECO:0007669"/>
    <property type="project" value="UniProtKB-KW"/>
</dbReference>
<dbReference type="Pfam" id="PF23016">
    <property type="entry name" value="RsmI_C"/>
    <property type="match status" value="1"/>
</dbReference>
<evidence type="ECO:0000256" key="5">
    <source>
        <dbReference type="ARBA" id="ARBA00022691"/>
    </source>
</evidence>
<evidence type="ECO:0000256" key="4">
    <source>
        <dbReference type="ARBA" id="ARBA00022679"/>
    </source>
</evidence>
<sequence>MTRRALETLHGVDVIAAEDTRVTRGLLSHYGIGTRLVALHEHNERRAAEQVVGWLGEGKRVALVSDAGTPAVSDPGALVVDRVRAAGFPVFPIPGASALTAALSASGIEADGVLFAGFLPAKGKERREKLAALAASPWALVLYESPHRIEQTLGDLHESLGDRDVVVARELTKRFETITRVPLAEAVAWIGANPDRVRGEFVLVIEPRPVEAAAGPDPRAVLELLLAEVHVKGAAAIAAKLCGRPKKEMYELALEISGKK</sequence>
<dbReference type="Gene3D" id="3.30.950.10">
    <property type="entry name" value="Methyltransferase, Cobalt-precorrin-4 Transmethylase, Domain 2"/>
    <property type="match status" value="1"/>
</dbReference>
<dbReference type="InterPro" id="IPR000878">
    <property type="entry name" value="4pyrrol_Mease"/>
</dbReference>
<dbReference type="InterPro" id="IPR014776">
    <property type="entry name" value="4pyrrole_Mease_sub2"/>
</dbReference>
<dbReference type="Proteomes" id="UP000501534">
    <property type="component" value="Chromosome"/>
</dbReference>
<keyword evidence="1" id="KW-0963">Cytoplasm</keyword>
<keyword evidence="4 8" id="KW-0808">Transferase</keyword>
<dbReference type="Gene3D" id="3.40.1010.10">
    <property type="entry name" value="Cobalt-precorrin-4 Transmethylase, Domain 1"/>
    <property type="match status" value="1"/>
</dbReference>
<dbReference type="FunFam" id="3.30.950.10:FF:000002">
    <property type="entry name" value="Ribosomal RNA small subunit methyltransferase I"/>
    <property type="match status" value="1"/>
</dbReference>
<feature type="domain" description="Tetrapyrrole methylase" evidence="6">
    <location>
        <begin position="1"/>
        <end position="186"/>
    </location>
</feature>
<dbReference type="InterPro" id="IPR053910">
    <property type="entry name" value="RsmI_HTH"/>
</dbReference>
<keyword evidence="5" id="KW-0949">S-adenosyl-L-methionine</keyword>
<dbReference type="SUPFAM" id="SSF53790">
    <property type="entry name" value="Tetrapyrrole methylase"/>
    <property type="match status" value="1"/>
</dbReference>
<proteinExistence type="predicted"/>